<keyword evidence="2" id="KW-0813">Transport</keyword>
<evidence type="ECO:0000313" key="10">
    <source>
        <dbReference type="EMBL" id="AYG85181.1"/>
    </source>
</evidence>
<dbReference type="Gene3D" id="1.20.1740.10">
    <property type="entry name" value="Amino acid/polyamine transporter I"/>
    <property type="match status" value="1"/>
</dbReference>
<feature type="domain" description="Amino acid permease/ SLC12A" evidence="9">
    <location>
        <begin position="3"/>
        <end position="71"/>
    </location>
</feature>
<evidence type="ECO:0000313" key="11">
    <source>
        <dbReference type="Proteomes" id="UP000271554"/>
    </source>
</evidence>
<feature type="region of interest" description="Disordered" evidence="7">
    <location>
        <begin position="64"/>
        <end position="87"/>
    </location>
</feature>
<dbReference type="KEGG" id="shun:DWB77_07398"/>
<feature type="transmembrane region" description="Helical" evidence="8">
    <location>
        <begin position="38"/>
        <end position="59"/>
    </location>
</feature>
<dbReference type="GO" id="GO:0006865">
    <property type="term" value="P:amino acid transport"/>
    <property type="evidence" value="ECO:0007669"/>
    <property type="project" value="UniProtKB-KW"/>
</dbReference>
<sequence length="87" mass="9512">MTALLGVVFAFGGMEVIGMAAAESHDPGRSIRSAVRTAIWRIALFYLGSVLVLVLLLPWGQRVRTRARTSPRSCASASPTRTWSPRR</sequence>
<keyword evidence="6 8" id="KW-0472">Membrane</keyword>
<evidence type="ECO:0000256" key="6">
    <source>
        <dbReference type="ARBA" id="ARBA00023136"/>
    </source>
</evidence>
<dbReference type="Pfam" id="PF00324">
    <property type="entry name" value="AA_permease"/>
    <property type="match status" value="1"/>
</dbReference>
<evidence type="ECO:0000256" key="5">
    <source>
        <dbReference type="ARBA" id="ARBA00022989"/>
    </source>
</evidence>
<keyword evidence="11" id="KW-1185">Reference proteome</keyword>
<keyword evidence="5 8" id="KW-1133">Transmembrane helix</keyword>
<accession>A0A387HQ49</accession>
<keyword evidence="3 8" id="KW-0812">Transmembrane</keyword>
<proteinExistence type="predicted"/>
<evidence type="ECO:0000256" key="8">
    <source>
        <dbReference type="SAM" id="Phobius"/>
    </source>
</evidence>
<dbReference type="PANTHER" id="PTHR43495:SF5">
    <property type="entry name" value="GAMMA-AMINOBUTYRIC ACID PERMEASE"/>
    <property type="match status" value="1"/>
</dbReference>
<comment type="subcellular location">
    <subcellularLocation>
        <location evidence="1">Membrane</location>
        <topology evidence="1">Multi-pass membrane protein</topology>
    </subcellularLocation>
</comment>
<dbReference type="PANTHER" id="PTHR43495">
    <property type="entry name" value="GABA PERMEASE"/>
    <property type="match status" value="1"/>
</dbReference>
<organism evidence="10 11">
    <name type="scientific">Streptomyces hundungensis</name>
    <dbReference type="NCBI Taxonomy" id="1077946"/>
    <lineage>
        <taxon>Bacteria</taxon>
        <taxon>Bacillati</taxon>
        <taxon>Actinomycetota</taxon>
        <taxon>Actinomycetes</taxon>
        <taxon>Kitasatosporales</taxon>
        <taxon>Streptomycetaceae</taxon>
        <taxon>Streptomyces</taxon>
    </lineage>
</organism>
<keyword evidence="4" id="KW-0029">Amino-acid transport</keyword>
<protein>
    <submittedName>
        <fullName evidence="10">Phenylalanine-specific permease</fullName>
    </submittedName>
</protein>
<evidence type="ECO:0000256" key="2">
    <source>
        <dbReference type="ARBA" id="ARBA00022448"/>
    </source>
</evidence>
<dbReference type="GO" id="GO:0055085">
    <property type="term" value="P:transmembrane transport"/>
    <property type="evidence" value="ECO:0007669"/>
    <property type="project" value="InterPro"/>
</dbReference>
<dbReference type="InterPro" id="IPR004841">
    <property type="entry name" value="AA-permease/SLC12A_dom"/>
</dbReference>
<evidence type="ECO:0000256" key="4">
    <source>
        <dbReference type="ARBA" id="ARBA00022970"/>
    </source>
</evidence>
<dbReference type="EMBL" id="CP032698">
    <property type="protein sequence ID" value="AYG85181.1"/>
    <property type="molecule type" value="Genomic_DNA"/>
</dbReference>
<name>A0A387HQ49_9ACTN</name>
<evidence type="ECO:0000256" key="7">
    <source>
        <dbReference type="SAM" id="MobiDB-lite"/>
    </source>
</evidence>
<dbReference type="AlphaFoldDB" id="A0A387HQ49"/>
<feature type="compositionally biased region" description="Polar residues" evidence="7">
    <location>
        <begin position="70"/>
        <end position="87"/>
    </location>
</feature>
<gene>
    <name evidence="10" type="primary">pheP</name>
    <name evidence="10" type="ORF">DWB77_07398</name>
</gene>
<reference evidence="10 11" key="1">
    <citation type="submission" date="2018-10" db="EMBL/GenBank/DDBJ databases">
        <title>Relationship between Morphology and Antimicrobial Activity in Streptomyces.</title>
        <authorList>
            <person name="Kang H.J."/>
            <person name="Kim S.B."/>
        </authorList>
    </citation>
    <scope>NUCLEOTIDE SEQUENCE [LARGE SCALE GENOMIC DNA]</scope>
    <source>
        <strain evidence="10 11">BH38</strain>
    </source>
</reference>
<evidence type="ECO:0000259" key="9">
    <source>
        <dbReference type="Pfam" id="PF00324"/>
    </source>
</evidence>
<evidence type="ECO:0000256" key="1">
    <source>
        <dbReference type="ARBA" id="ARBA00004141"/>
    </source>
</evidence>
<dbReference type="GO" id="GO:0016020">
    <property type="term" value="C:membrane"/>
    <property type="evidence" value="ECO:0007669"/>
    <property type="project" value="UniProtKB-SubCell"/>
</dbReference>
<evidence type="ECO:0000256" key="3">
    <source>
        <dbReference type="ARBA" id="ARBA00022692"/>
    </source>
</evidence>
<dbReference type="Proteomes" id="UP000271554">
    <property type="component" value="Chromosome"/>
</dbReference>